<comment type="caution">
    <text evidence="1">The sequence shown here is derived from an EMBL/GenBank/DDBJ whole genome shotgun (WGS) entry which is preliminary data.</text>
</comment>
<proteinExistence type="predicted"/>
<reference evidence="1" key="1">
    <citation type="journal article" date="2019" name="Sci. Rep.">
        <title>Draft genome of Tanacetum cinerariifolium, the natural source of mosquito coil.</title>
        <authorList>
            <person name="Yamashiro T."/>
            <person name="Shiraishi A."/>
            <person name="Satake H."/>
            <person name="Nakayama K."/>
        </authorList>
    </citation>
    <scope>NUCLEOTIDE SEQUENCE</scope>
</reference>
<accession>A0A6L2NR89</accession>
<evidence type="ECO:0000313" key="1">
    <source>
        <dbReference type="EMBL" id="GEU88911.1"/>
    </source>
</evidence>
<sequence length="283" mass="32350">MNLHWPVPFDKRKRIKPAYSVILFVEEIAKTAYETIKFKQPCFASPSSHQVTAIEESKELSTLPLNELIGNLKVYKVVLDKDSESSKIKKEKYKSLALKARKVSSDEEESCSASDEEYAMAVRDFMKFLEEEENSGCWSDSEEEDDSKKDEIFLMALDNNEVILFVEEIAKTAYETIKFKQPCFASPSSHQVTAIEESKELSTLPLNELIGNLKVYKVVLDKDSESSKIKKEKYKSLALKARKVSSDEEESCSASDEEYAMAVRDFMKFLEEEENSSINRTMT</sequence>
<dbReference type="AlphaFoldDB" id="A0A6L2NR89"/>
<gene>
    <name evidence="1" type="ORF">Tci_060889</name>
</gene>
<dbReference type="EMBL" id="BKCJ010009849">
    <property type="protein sequence ID" value="GEU88911.1"/>
    <property type="molecule type" value="Genomic_DNA"/>
</dbReference>
<name>A0A6L2NR89_TANCI</name>
<protein>
    <submittedName>
        <fullName evidence="1">UBN2 domain-containing protein</fullName>
    </submittedName>
</protein>
<organism evidence="1">
    <name type="scientific">Tanacetum cinerariifolium</name>
    <name type="common">Dalmatian daisy</name>
    <name type="synonym">Chrysanthemum cinerariifolium</name>
    <dbReference type="NCBI Taxonomy" id="118510"/>
    <lineage>
        <taxon>Eukaryota</taxon>
        <taxon>Viridiplantae</taxon>
        <taxon>Streptophyta</taxon>
        <taxon>Embryophyta</taxon>
        <taxon>Tracheophyta</taxon>
        <taxon>Spermatophyta</taxon>
        <taxon>Magnoliopsida</taxon>
        <taxon>eudicotyledons</taxon>
        <taxon>Gunneridae</taxon>
        <taxon>Pentapetalae</taxon>
        <taxon>asterids</taxon>
        <taxon>campanulids</taxon>
        <taxon>Asterales</taxon>
        <taxon>Asteraceae</taxon>
        <taxon>Asteroideae</taxon>
        <taxon>Anthemideae</taxon>
        <taxon>Anthemidinae</taxon>
        <taxon>Tanacetum</taxon>
    </lineage>
</organism>